<proteinExistence type="predicted"/>
<accession>A0A9P0TSA0</accession>
<dbReference type="InterPro" id="IPR004875">
    <property type="entry name" value="DDE_SF_endonuclease_dom"/>
</dbReference>
<comment type="caution">
    <text evidence="3">The sequence shown here is derived from an EMBL/GenBank/DDBJ whole genome shotgun (WGS) entry which is preliminary data.</text>
</comment>
<dbReference type="GO" id="GO:0003676">
    <property type="term" value="F:nucleic acid binding"/>
    <property type="evidence" value="ECO:0007669"/>
    <property type="project" value="InterPro"/>
</dbReference>
<dbReference type="AlphaFoldDB" id="A0A9P0TSA0"/>
<protein>
    <recommendedName>
        <fullName evidence="2">DDE-1 domain-containing protein</fullName>
    </recommendedName>
</protein>
<evidence type="ECO:0000259" key="2">
    <source>
        <dbReference type="Pfam" id="PF03184"/>
    </source>
</evidence>
<dbReference type="Pfam" id="PF03184">
    <property type="entry name" value="DDE_1"/>
    <property type="match status" value="1"/>
</dbReference>
<sequence length="303" mass="34589">MQTGWTNAYQYPHQYGYASGSSSTPNVQNYPRNSPSHRHPAIVFRTSEGVTQSSAYVSESDIRKWFSEIHDYLSQNNLLNIFNEPSRIYNCDESGLQLCPRTGKVLAEKGTQNVYKVDQGQSKQSVTVIFTFSADGTACALMVVYNYQRIPQKIADGVPKEWGIGRSENGWMTSELFFEYIANIFHPHLIAKGVQFPVIYFLDGHKTHLTYGVNQTSPVVFTFFKKYSSQPYFSSIRPGNKVGDPQVTDIRCLKYEPDGSIKFKLSHSEEYQLLPRRINQPNANDCFQQLYHSKLPSTTIFRN</sequence>
<dbReference type="Proteomes" id="UP001152562">
    <property type="component" value="Unassembled WGS sequence"/>
</dbReference>
<reference evidence="3" key="1">
    <citation type="submission" date="2022-05" db="EMBL/GenBank/DDBJ databases">
        <authorList>
            <person name="Okamura Y."/>
        </authorList>
    </citation>
    <scope>NUCLEOTIDE SEQUENCE</scope>
</reference>
<feature type="region of interest" description="Disordered" evidence="1">
    <location>
        <begin position="20"/>
        <end position="39"/>
    </location>
</feature>
<dbReference type="EMBL" id="CALOZG010000040">
    <property type="protein sequence ID" value="CAH4034442.1"/>
    <property type="molecule type" value="Genomic_DNA"/>
</dbReference>
<feature type="domain" description="DDE-1" evidence="2">
    <location>
        <begin position="124"/>
        <end position="214"/>
    </location>
</feature>
<keyword evidence="4" id="KW-1185">Reference proteome</keyword>
<evidence type="ECO:0000313" key="4">
    <source>
        <dbReference type="Proteomes" id="UP001152562"/>
    </source>
</evidence>
<evidence type="ECO:0000256" key="1">
    <source>
        <dbReference type="SAM" id="MobiDB-lite"/>
    </source>
</evidence>
<name>A0A9P0TSA0_PIEBR</name>
<feature type="compositionally biased region" description="Polar residues" evidence="1">
    <location>
        <begin position="20"/>
        <end position="34"/>
    </location>
</feature>
<gene>
    <name evidence="3" type="ORF">PIBRA_LOCUS10625</name>
</gene>
<organism evidence="3 4">
    <name type="scientific">Pieris brassicae</name>
    <name type="common">White butterfly</name>
    <name type="synonym">Large white butterfly</name>
    <dbReference type="NCBI Taxonomy" id="7116"/>
    <lineage>
        <taxon>Eukaryota</taxon>
        <taxon>Metazoa</taxon>
        <taxon>Ecdysozoa</taxon>
        <taxon>Arthropoda</taxon>
        <taxon>Hexapoda</taxon>
        <taxon>Insecta</taxon>
        <taxon>Pterygota</taxon>
        <taxon>Neoptera</taxon>
        <taxon>Endopterygota</taxon>
        <taxon>Lepidoptera</taxon>
        <taxon>Glossata</taxon>
        <taxon>Ditrysia</taxon>
        <taxon>Papilionoidea</taxon>
        <taxon>Pieridae</taxon>
        <taxon>Pierinae</taxon>
        <taxon>Pieris</taxon>
    </lineage>
</organism>
<evidence type="ECO:0000313" key="3">
    <source>
        <dbReference type="EMBL" id="CAH4034442.1"/>
    </source>
</evidence>